<sequence length="173" mass="19228">MVQSHSSALSLSRVFLRFLLVFNLAMGAMLVVAFVASFPFEPLFFEFFSKKPARIDPTWLMPVLRIWIVLALPLVASVHILLSRLLAVVETVRTGDPFVPENAVRLKTIAWCALVNELLGLVYGVLAAAMNAAGSNIDWKFDATGWLAVVLLFVLASVFEEGTRMREDLETMI</sequence>
<evidence type="ECO:0000256" key="1">
    <source>
        <dbReference type="SAM" id="Phobius"/>
    </source>
</evidence>
<evidence type="ECO:0000313" key="3">
    <source>
        <dbReference type="Proteomes" id="UP001429984"/>
    </source>
</evidence>
<feature type="transmembrane region" description="Helical" evidence="1">
    <location>
        <begin position="141"/>
        <end position="159"/>
    </location>
</feature>
<dbReference type="RefSeq" id="WP_194930662.1">
    <property type="nucleotide sequence ID" value="NZ_JADLZT010000004.1"/>
</dbReference>
<organism evidence="2 3">
    <name type="scientific">Lysobacter niastensis</name>
    <dbReference type="NCBI Taxonomy" id="380629"/>
    <lineage>
        <taxon>Bacteria</taxon>
        <taxon>Pseudomonadati</taxon>
        <taxon>Pseudomonadota</taxon>
        <taxon>Gammaproteobacteria</taxon>
        <taxon>Lysobacterales</taxon>
        <taxon>Lysobacteraceae</taxon>
        <taxon>Lysobacter</taxon>
    </lineage>
</organism>
<evidence type="ECO:0000313" key="2">
    <source>
        <dbReference type="EMBL" id="MBF6024062.1"/>
    </source>
</evidence>
<feature type="transmembrane region" description="Helical" evidence="1">
    <location>
        <begin position="66"/>
        <end position="88"/>
    </location>
</feature>
<dbReference type="EMBL" id="JADLZT010000004">
    <property type="protein sequence ID" value="MBF6024062.1"/>
    <property type="molecule type" value="Genomic_DNA"/>
</dbReference>
<keyword evidence="1" id="KW-0472">Membrane</keyword>
<dbReference type="Pfam" id="PF11188">
    <property type="entry name" value="DUF2975"/>
    <property type="match status" value="1"/>
</dbReference>
<protein>
    <submittedName>
        <fullName evidence="2">DUF2975 domain-containing protein</fullName>
    </submittedName>
</protein>
<proteinExistence type="predicted"/>
<name>A0ABS0B5R2_9GAMM</name>
<comment type="caution">
    <text evidence="2">The sequence shown here is derived from an EMBL/GenBank/DDBJ whole genome shotgun (WGS) entry which is preliminary data.</text>
</comment>
<dbReference type="Proteomes" id="UP001429984">
    <property type="component" value="Unassembled WGS sequence"/>
</dbReference>
<reference evidence="2 3" key="1">
    <citation type="submission" date="2020-11" db="EMBL/GenBank/DDBJ databases">
        <title>Draft Genome Sequence and Secondary Metabolite Biosynthetic Potential of the Lysobacter niastensis Type strain DSM 18481.</title>
        <authorList>
            <person name="Turrini P."/>
            <person name="Artuso I."/>
            <person name="Tescari M."/>
            <person name="Lugli G.A."/>
            <person name="Frangipani E."/>
            <person name="Ventura M."/>
            <person name="Visca P."/>
        </authorList>
    </citation>
    <scope>NUCLEOTIDE SEQUENCE [LARGE SCALE GENOMIC DNA]</scope>
    <source>
        <strain evidence="2 3">DSM 18481</strain>
    </source>
</reference>
<feature type="transmembrane region" description="Helical" evidence="1">
    <location>
        <begin position="20"/>
        <end position="45"/>
    </location>
</feature>
<dbReference type="InterPro" id="IPR021354">
    <property type="entry name" value="DUF2975"/>
</dbReference>
<keyword evidence="3" id="KW-1185">Reference proteome</keyword>
<keyword evidence="1" id="KW-1133">Transmembrane helix</keyword>
<feature type="transmembrane region" description="Helical" evidence="1">
    <location>
        <begin position="108"/>
        <end position="129"/>
    </location>
</feature>
<accession>A0ABS0B5R2</accession>
<gene>
    <name evidence="2" type="ORF">IU514_08465</name>
</gene>
<keyword evidence="1" id="KW-0812">Transmembrane</keyword>